<dbReference type="InterPro" id="IPR029052">
    <property type="entry name" value="Metallo-depent_PP-like"/>
</dbReference>
<feature type="transmembrane region" description="Helical" evidence="2">
    <location>
        <begin position="120"/>
        <end position="142"/>
    </location>
</feature>
<dbReference type="InterPro" id="IPR004843">
    <property type="entry name" value="Calcineurin-like_PHP"/>
</dbReference>
<feature type="domain" description="Calcineurin-like phosphoesterase" evidence="3">
    <location>
        <begin position="158"/>
        <end position="255"/>
    </location>
</feature>
<dbReference type="Gene3D" id="3.60.21.10">
    <property type="match status" value="1"/>
</dbReference>
<feature type="transmembrane region" description="Helical" evidence="2">
    <location>
        <begin position="85"/>
        <end position="108"/>
    </location>
</feature>
<dbReference type="Pfam" id="PF00149">
    <property type="entry name" value="Metallophos"/>
    <property type="match status" value="1"/>
</dbReference>
<feature type="transmembrane region" description="Helical" evidence="2">
    <location>
        <begin position="45"/>
        <end position="65"/>
    </location>
</feature>
<dbReference type="GO" id="GO:0016787">
    <property type="term" value="F:hydrolase activity"/>
    <property type="evidence" value="ECO:0007669"/>
    <property type="project" value="InterPro"/>
</dbReference>
<organism evidence="4 5">
    <name type="scientific">Streblomastix strix</name>
    <dbReference type="NCBI Taxonomy" id="222440"/>
    <lineage>
        <taxon>Eukaryota</taxon>
        <taxon>Metamonada</taxon>
        <taxon>Preaxostyla</taxon>
        <taxon>Oxymonadida</taxon>
        <taxon>Streblomastigidae</taxon>
        <taxon>Streblomastix</taxon>
    </lineage>
</organism>
<dbReference type="PANTHER" id="PTHR31302">
    <property type="entry name" value="TRANSMEMBRANE PROTEIN WITH METALLOPHOSPHOESTERASE DOMAIN-RELATED"/>
    <property type="match status" value="1"/>
</dbReference>
<dbReference type="PANTHER" id="PTHR31302:SF0">
    <property type="entry name" value="TRANSMEMBRANE PROTEIN WITH METALLOPHOSPHOESTERASE DOMAIN"/>
    <property type="match status" value="1"/>
</dbReference>
<evidence type="ECO:0000259" key="3">
    <source>
        <dbReference type="Pfam" id="PF00149"/>
    </source>
</evidence>
<protein>
    <recommendedName>
        <fullName evidence="3">Calcineurin-like phosphoesterase domain-containing protein</fullName>
    </recommendedName>
</protein>
<feature type="compositionally biased region" description="Low complexity" evidence="1">
    <location>
        <begin position="432"/>
        <end position="453"/>
    </location>
</feature>
<feature type="compositionally biased region" description="Polar residues" evidence="1">
    <location>
        <begin position="419"/>
        <end position="431"/>
    </location>
</feature>
<dbReference type="SUPFAM" id="SSF56300">
    <property type="entry name" value="Metallo-dependent phosphatases"/>
    <property type="match status" value="1"/>
</dbReference>
<feature type="region of interest" description="Disordered" evidence="1">
    <location>
        <begin position="419"/>
        <end position="456"/>
    </location>
</feature>
<gene>
    <name evidence="4" type="ORF">EZS28_007134</name>
</gene>
<accession>A0A5J4WQY9</accession>
<dbReference type="Proteomes" id="UP000324800">
    <property type="component" value="Unassembled WGS sequence"/>
</dbReference>
<keyword evidence="2" id="KW-1133">Transmembrane helix</keyword>
<evidence type="ECO:0000313" key="5">
    <source>
        <dbReference type="Proteomes" id="UP000324800"/>
    </source>
</evidence>
<feature type="transmembrane region" description="Helical" evidence="2">
    <location>
        <begin position="6"/>
        <end position="24"/>
    </location>
</feature>
<dbReference type="InterPro" id="IPR051158">
    <property type="entry name" value="Metallophosphoesterase_sf"/>
</dbReference>
<proteinExistence type="predicted"/>
<feature type="region of interest" description="Disordered" evidence="1">
    <location>
        <begin position="565"/>
        <end position="606"/>
    </location>
</feature>
<evidence type="ECO:0000256" key="2">
    <source>
        <dbReference type="SAM" id="Phobius"/>
    </source>
</evidence>
<evidence type="ECO:0000256" key="1">
    <source>
        <dbReference type="SAM" id="MobiDB-lite"/>
    </source>
</evidence>
<evidence type="ECO:0000313" key="4">
    <source>
        <dbReference type="EMBL" id="KAA6397338.1"/>
    </source>
</evidence>
<dbReference type="EMBL" id="SNRW01001203">
    <property type="protein sequence ID" value="KAA6397338.1"/>
    <property type="molecule type" value="Genomic_DNA"/>
</dbReference>
<comment type="caution">
    <text evidence="4">The sequence shown here is derived from an EMBL/GenBank/DDBJ whole genome shotgun (WGS) entry which is preliminary data.</text>
</comment>
<dbReference type="OrthoDB" id="783096at2759"/>
<keyword evidence="2" id="KW-0812">Transmembrane</keyword>
<name>A0A5J4WQY9_9EUKA</name>
<reference evidence="4 5" key="1">
    <citation type="submission" date="2019-03" db="EMBL/GenBank/DDBJ databases">
        <title>Single cell metagenomics reveals metabolic interactions within the superorganism composed of flagellate Streblomastix strix and complex community of Bacteroidetes bacteria on its surface.</title>
        <authorList>
            <person name="Treitli S.C."/>
            <person name="Kolisko M."/>
            <person name="Husnik F."/>
            <person name="Keeling P."/>
            <person name="Hampl V."/>
        </authorList>
    </citation>
    <scope>NUCLEOTIDE SEQUENCE [LARGE SCALE GENOMIC DNA]</scope>
    <source>
        <strain evidence="4">ST1C</strain>
    </source>
</reference>
<dbReference type="AlphaFoldDB" id="A0A5J4WQY9"/>
<keyword evidence="2" id="KW-0472">Membrane</keyword>
<sequence>MGIMKFIRNCIIGFLMFILVIIMISYPVTRTLMWIFNGPLSRHPYLIIVFALVSIPILVFMAFMHQLRDHLTPSARIILYAGCYTLYYTVLLFQIVIVGEILQLIAYLASIEILRNNRSIMGIIIVFITFLYFLVGLVKGLYVSVKTIKVPTKLHTPLRLVQLSDIHLGSRPGSFMKDIAQRTNALNPDIIVITGDLIDSKFLLNKAHRLLKKNNPKHGQSTRGILEHLMDLRAKYGIFYITGNHDILCGKEKVLDLLNSMDNITVLDNNEITIKLPRSSDMHNNLEDSIRIVGIDDAGESLFAKYVGEYLENGRPSIGIFGENSAFPNPIATSSLSSNPHSQSFRSLAKDQISLSLDNIQFKLHHQHKQSSSSKENNQIYASLSNTVNGDSDNNQNSSSLQHNEPLLLKNDISSSFSPFIQSDQNPLQNTDQQIESSSPSISQDQQQPSQQEYKQDNIQKTQLSILLHHRPHKYESIRSVVATGCDIFLSGHTHAGQMFPLWPVIKLMYHDSHGYSEVTIDAIRKLNKKWVESKEKIWQKEKIEQQKVKEKRLKKKKIEQEKMKAIENKSEQNQQISNKEAEEGRSNQCTNQNENEEENEFEHELSNIDTHESEKYTNQILNQMLQKDTISTSLTSGKPIIYINPATGGSTAAYRIVSWNEITLFEISNQ</sequence>